<keyword evidence="2" id="KW-1185">Reference proteome</keyword>
<proteinExistence type="predicted"/>
<organism evidence="1 2">
    <name type="scientific">Streptomyces durbertensis</name>
    <dbReference type="NCBI Taxonomy" id="2448886"/>
    <lineage>
        <taxon>Bacteria</taxon>
        <taxon>Bacillati</taxon>
        <taxon>Actinomycetota</taxon>
        <taxon>Actinomycetes</taxon>
        <taxon>Kitasatosporales</taxon>
        <taxon>Streptomycetaceae</taxon>
        <taxon>Streptomyces</taxon>
    </lineage>
</organism>
<evidence type="ECO:0000313" key="1">
    <source>
        <dbReference type="EMBL" id="MBB1242607.1"/>
    </source>
</evidence>
<dbReference type="RefSeq" id="WP_182854031.1">
    <property type="nucleotide sequence ID" value="NZ_WMLF01000027.1"/>
</dbReference>
<dbReference type="EMBL" id="WMLF01000027">
    <property type="protein sequence ID" value="MBB1242607.1"/>
    <property type="molecule type" value="Genomic_DNA"/>
</dbReference>
<accession>A0ABR6EB94</accession>
<dbReference type="InterPro" id="IPR045428">
    <property type="entry name" value="EACC1"/>
</dbReference>
<evidence type="ECO:0000313" key="2">
    <source>
        <dbReference type="Proteomes" id="UP000766698"/>
    </source>
</evidence>
<name>A0ABR6EB94_9ACTN</name>
<dbReference type="Proteomes" id="UP000766698">
    <property type="component" value="Unassembled WGS sequence"/>
</dbReference>
<protein>
    <submittedName>
        <fullName evidence="1">Uncharacterized protein</fullName>
    </submittedName>
</protein>
<gene>
    <name evidence="1" type="ORF">GL263_03330</name>
</gene>
<comment type="caution">
    <text evidence="1">The sequence shown here is derived from an EMBL/GenBank/DDBJ whole genome shotgun (WGS) entry which is preliminary data.</text>
</comment>
<dbReference type="Pfam" id="PF19953">
    <property type="entry name" value="EACC1"/>
    <property type="match status" value="1"/>
</dbReference>
<sequence>MNIPLQVFLYEEEAEDDQLDRMTGSLRQELLQLEVADVVPLEGAEPPPGSRAFALVPVGALLVTLAQSATSLRELINTIREWRHRNETRPSIRLVIDGDVLEVSEASADQVTETFELFIRRHSEPEAPP</sequence>
<reference evidence="2" key="1">
    <citation type="journal article" date="2020" name="Syst. Appl. Microbiol.">
        <title>Streptomyces alkaliterrae sp. nov., isolated from an alkaline soil, and emended descriptions of Streptomyces alkaliphilus, Streptomyces calidiresistens and Streptomyces durbertensis.</title>
        <authorList>
            <person name="Swiecimska M."/>
            <person name="Golinska P."/>
            <person name="Nouioui I."/>
            <person name="Wypij M."/>
            <person name="Rai M."/>
            <person name="Sangal V."/>
            <person name="Goodfellow M."/>
        </authorList>
    </citation>
    <scope>NUCLEOTIDE SEQUENCE [LARGE SCALE GENOMIC DNA]</scope>
    <source>
        <strain evidence="2">DSM 104538</strain>
    </source>
</reference>